<dbReference type="PANTHER" id="PTHR47135">
    <property type="entry name" value="FIBRONECTIN TYPE III DOMAIN-CONTAINING PROTEIN 7"/>
    <property type="match status" value="1"/>
</dbReference>
<dbReference type="SUPFAM" id="SSF49265">
    <property type="entry name" value="Fibronectin type III"/>
    <property type="match status" value="1"/>
</dbReference>
<feature type="domain" description="Fibronectin type-III" evidence="1">
    <location>
        <begin position="34"/>
        <end position="125"/>
    </location>
</feature>
<evidence type="ECO:0000313" key="2">
    <source>
        <dbReference type="EMBL" id="SVC33077.1"/>
    </source>
</evidence>
<feature type="domain" description="Fibronectin type-III" evidence="1">
    <location>
        <begin position="126"/>
        <end position="214"/>
    </location>
</feature>
<sequence>MNKILHIILISIFSLILISCAEKDESSSSSSSTTLSAPSGLTAAGAASQVTLDWTAVSGASSYTVYWDNSTGVSSSSTAITSVSTDNYTHSSLDNGTTYYYKVAAVDSAGTGTLSSEVNAATPLPAPDNLSASGANNTIILTWNSVGGATSYTLYWDNVSGIDSSDTAITSITNDNYTHSNMDNGSTYYYKVAAVNSSGTGTLSSVASALLSANIQGSETNEGHTYALTSDTLSWDAAATAAAAVGGYLATLNTK</sequence>
<protein>
    <recommendedName>
        <fullName evidence="1">Fibronectin type-III domain-containing protein</fullName>
    </recommendedName>
</protein>
<dbReference type="InterPro" id="IPR013783">
    <property type="entry name" value="Ig-like_fold"/>
</dbReference>
<accession>A0A382LD66</accession>
<dbReference type="AlphaFoldDB" id="A0A382LD66"/>
<gene>
    <name evidence="2" type="ORF">METZ01_LOCUS285931</name>
</gene>
<dbReference type="PROSITE" id="PS50853">
    <property type="entry name" value="FN3"/>
    <property type="match status" value="2"/>
</dbReference>
<feature type="non-terminal residue" evidence="2">
    <location>
        <position position="255"/>
    </location>
</feature>
<dbReference type="InterPro" id="IPR003961">
    <property type="entry name" value="FN3_dom"/>
</dbReference>
<evidence type="ECO:0000259" key="1">
    <source>
        <dbReference type="PROSITE" id="PS50853"/>
    </source>
</evidence>
<reference evidence="2" key="1">
    <citation type="submission" date="2018-05" db="EMBL/GenBank/DDBJ databases">
        <authorList>
            <person name="Lanie J.A."/>
            <person name="Ng W.-L."/>
            <person name="Kazmierczak K.M."/>
            <person name="Andrzejewski T.M."/>
            <person name="Davidsen T.M."/>
            <person name="Wayne K.J."/>
            <person name="Tettelin H."/>
            <person name="Glass J.I."/>
            <person name="Rusch D."/>
            <person name="Podicherti R."/>
            <person name="Tsui H.-C.T."/>
            <person name="Winkler M.E."/>
        </authorList>
    </citation>
    <scope>NUCLEOTIDE SEQUENCE</scope>
</reference>
<dbReference type="SMART" id="SM00060">
    <property type="entry name" value="FN3"/>
    <property type="match status" value="2"/>
</dbReference>
<dbReference type="Gene3D" id="2.60.40.10">
    <property type="entry name" value="Immunoglobulins"/>
    <property type="match status" value="2"/>
</dbReference>
<dbReference type="InterPro" id="IPR036116">
    <property type="entry name" value="FN3_sf"/>
</dbReference>
<proteinExistence type="predicted"/>
<dbReference type="CDD" id="cd00063">
    <property type="entry name" value="FN3"/>
    <property type="match status" value="2"/>
</dbReference>
<dbReference type="PROSITE" id="PS51257">
    <property type="entry name" value="PROKAR_LIPOPROTEIN"/>
    <property type="match status" value="1"/>
</dbReference>
<dbReference type="Pfam" id="PF00041">
    <property type="entry name" value="fn3"/>
    <property type="match status" value="2"/>
</dbReference>
<name>A0A382LD66_9ZZZZ</name>
<dbReference type="PANTHER" id="PTHR47135:SF1">
    <property type="entry name" value="FIBRONECTIN TYPE III DOMAIN-CONTAINING PROTEIN 7"/>
    <property type="match status" value="1"/>
</dbReference>
<dbReference type="EMBL" id="UINC01085484">
    <property type="protein sequence ID" value="SVC33077.1"/>
    <property type="molecule type" value="Genomic_DNA"/>
</dbReference>
<organism evidence="2">
    <name type="scientific">marine metagenome</name>
    <dbReference type="NCBI Taxonomy" id="408172"/>
    <lineage>
        <taxon>unclassified sequences</taxon>
        <taxon>metagenomes</taxon>
        <taxon>ecological metagenomes</taxon>
    </lineage>
</organism>